<dbReference type="EMBL" id="JBHUGS010000002">
    <property type="protein sequence ID" value="MFD1950984.1"/>
    <property type="molecule type" value="Genomic_DNA"/>
</dbReference>
<evidence type="ECO:0000313" key="3">
    <source>
        <dbReference type="Proteomes" id="UP001597400"/>
    </source>
</evidence>
<accession>A0ABW4TW98</accession>
<protein>
    <recommendedName>
        <fullName evidence="4">Glycerophosphoryl diester phosphodiesterase membrane domain-containing protein</fullName>
    </recommendedName>
</protein>
<feature type="transmembrane region" description="Helical" evidence="1">
    <location>
        <begin position="75"/>
        <end position="98"/>
    </location>
</feature>
<gene>
    <name evidence="2" type="ORF">ACFSGX_09430</name>
</gene>
<dbReference type="Proteomes" id="UP001597400">
    <property type="component" value="Unassembled WGS sequence"/>
</dbReference>
<evidence type="ECO:0008006" key="4">
    <source>
        <dbReference type="Google" id="ProtNLM"/>
    </source>
</evidence>
<proteinExistence type="predicted"/>
<keyword evidence="1" id="KW-0472">Membrane</keyword>
<feature type="transmembrane region" description="Helical" evidence="1">
    <location>
        <begin position="207"/>
        <end position="226"/>
    </location>
</feature>
<dbReference type="RefSeq" id="WP_380929375.1">
    <property type="nucleotide sequence ID" value="NZ_JBHUGS010000002.1"/>
</dbReference>
<evidence type="ECO:0000313" key="2">
    <source>
        <dbReference type="EMBL" id="MFD1950984.1"/>
    </source>
</evidence>
<feature type="transmembrane region" description="Helical" evidence="1">
    <location>
        <begin position="119"/>
        <end position="148"/>
    </location>
</feature>
<feature type="transmembrane region" description="Helical" evidence="1">
    <location>
        <begin position="267"/>
        <end position="285"/>
    </location>
</feature>
<sequence length="313" mass="32187">MTDGVAGGAPMPERADVGTVIERTLAGLWREWRAVLVAAAVLGVIGLASGLLIQPMMMREMVALSADAASISPRFIVGASVVALLASLVCTAVMVAAMRSAFTPGEPVRLRFGGTELRVLATMLLLGLGIYLLMVVAMIVLIAVAAAAGAALGGVGILVAIVAGLLALIVPFAALYCGVRLSLAVPLAAQRGRFAVREAWRLGRGRFWFLFLAYILLFLMGLVALVPGLTVQMGDMTAVMAAGQDPVAVQRAWAELAAAHSGAGRPLFLLGVVLSGLGNGVLLALQGRMSAELVLAIQAETAMAGVQPIGRPA</sequence>
<keyword evidence="3" id="KW-1185">Reference proteome</keyword>
<keyword evidence="1" id="KW-0812">Transmembrane</keyword>
<feature type="transmembrane region" description="Helical" evidence="1">
    <location>
        <begin position="34"/>
        <end position="55"/>
    </location>
</feature>
<comment type="caution">
    <text evidence="2">The sequence shown here is derived from an EMBL/GenBank/DDBJ whole genome shotgun (WGS) entry which is preliminary data.</text>
</comment>
<reference evidence="3" key="1">
    <citation type="journal article" date="2019" name="Int. J. Syst. Evol. Microbiol.">
        <title>The Global Catalogue of Microorganisms (GCM) 10K type strain sequencing project: providing services to taxonomists for standard genome sequencing and annotation.</title>
        <authorList>
            <consortium name="The Broad Institute Genomics Platform"/>
            <consortium name="The Broad Institute Genome Sequencing Center for Infectious Disease"/>
            <person name="Wu L."/>
            <person name="Ma J."/>
        </authorList>
    </citation>
    <scope>NUCLEOTIDE SEQUENCE [LARGE SCALE GENOMIC DNA]</scope>
    <source>
        <strain evidence="3">CGMCC 1.12702</strain>
    </source>
</reference>
<name>A0ABW4TW98_9SPHN</name>
<organism evidence="2 3">
    <name type="scientific">Sphingomonas arantia</name>
    <dbReference type="NCBI Taxonomy" id="1460676"/>
    <lineage>
        <taxon>Bacteria</taxon>
        <taxon>Pseudomonadati</taxon>
        <taxon>Pseudomonadota</taxon>
        <taxon>Alphaproteobacteria</taxon>
        <taxon>Sphingomonadales</taxon>
        <taxon>Sphingomonadaceae</taxon>
        <taxon>Sphingomonas</taxon>
    </lineage>
</organism>
<keyword evidence="1" id="KW-1133">Transmembrane helix</keyword>
<evidence type="ECO:0000256" key="1">
    <source>
        <dbReference type="SAM" id="Phobius"/>
    </source>
</evidence>